<keyword evidence="3" id="KW-1185">Reference proteome</keyword>
<sequence length="82" mass="9021">MQIVIDPDVKDGVAPVLGRTMPNEGSNGSTPDSGHAYGKLDVELLLRGERDSRRQVLQMSMEQILQLPEEERAIVLDYLATG</sequence>
<feature type="region of interest" description="Disordered" evidence="1">
    <location>
        <begin position="14"/>
        <end position="36"/>
    </location>
</feature>
<dbReference type="AlphaFoldDB" id="A0A8H7ADF3"/>
<feature type="compositionally biased region" description="Polar residues" evidence="1">
    <location>
        <begin position="23"/>
        <end position="32"/>
    </location>
</feature>
<evidence type="ECO:0000313" key="3">
    <source>
        <dbReference type="Proteomes" id="UP000606974"/>
    </source>
</evidence>
<dbReference type="Proteomes" id="UP000606974">
    <property type="component" value="Unassembled WGS sequence"/>
</dbReference>
<evidence type="ECO:0000313" key="2">
    <source>
        <dbReference type="EMBL" id="KAF7507078.1"/>
    </source>
</evidence>
<evidence type="ECO:0000256" key="1">
    <source>
        <dbReference type="SAM" id="MobiDB-lite"/>
    </source>
</evidence>
<name>A0A8H7ADF3_9EURO</name>
<reference evidence="2" key="1">
    <citation type="submission" date="2020-02" db="EMBL/GenBank/DDBJ databases">
        <authorList>
            <person name="Palmer J.M."/>
        </authorList>
    </citation>
    <scope>NUCLEOTIDE SEQUENCE</scope>
    <source>
        <strain evidence="2">EPUS1.4</strain>
        <tissue evidence="2">Thallus</tissue>
    </source>
</reference>
<gene>
    <name evidence="2" type="ORF">GJ744_011006</name>
</gene>
<proteinExistence type="predicted"/>
<organism evidence="2 3">
    <name type="scientific">Endocarpon pusillum</name>
    <dbReference type="NCBI Taxonomy" id="364733"/>
    <lineage>
        <taxon>Eukaryota</taxon>
        <taxon>Fungi</taxon>
        <taxon>Dikarya</taxon>
        <taxon>Ascomycota</taxon>
        <taxon>Pezizomycotina</taxon>
        <taxon>Eurotiomycetes</taxon>
        <taxon>Chaetothyriomycetidae</taxon>
        <taxon>Verrucariales</taxon>
        <taxon>Verrucariaceae</taxon>
        <taxon>Endocarpon</taxon>
    </lineage>
</organism>
<comment type="caution">
    <text evidence="2">The sequence shown here is derived from an EMBL/GenBank/DDBJ whole genome shotgun (WGS) entry which is preliminary data.</text>
</comment>
<protein>
    <submittedName>
        <fullName evidence="2">Uncharacterized protein</fullName>
    </submittedName>
</protein>
<dbReference type="EMBL" id="JAACFV010000075">
    <property type="protein sequence ID" value="KAF7507078.1"/>
    <property type="molecule type" value="Genomic_DNA"/>
</dbReference>
<accession>A0A8H7ADF3</accession>